<evidence type="ECO:0000313" key="6">
    <source>
        <dbReference type="EMBL" id="MFC6592119.1"/>
    </source>
</evidence>
<keyword evidence="4" id="KW-0998">Cell outer membrane</keyword>
<comment type="caution">
    <text evidence="6">The sequence shown here is derived from an EMBL/GenBank/DDBJ whole genome shotgun (WGS) entry which is preliminary data.</text>
</comment>
<sequence length="219" mass="23730">MNKNTNGFTLVELLVAMLVMGILLTLIARFFTSGSGTAMQANGRADMQQEVLNAQQLMAAQVKEAWYIYPANTAINLTTTPLTRNPINNSNTWTVGTHPMLAVILPPINSAAACAGGVEEGVTASGLTTLFCAVPGSMARAVIAGATLGQTPQTMGAPGCWRSTVAISLTRTRLLPLLTRRLSTRLRLRHRPPVEWPTCWLTILRRRMGHHLMLCLLIP</sequence>
<dbReference type="SUPFAM" id="SSF54523">
    <property type="entry name" value="Pili subunits"/>
    <property type="match status" value="1"/>
</dbReference>
<keyword evidence="5" id="KW-0472">Membrane</keyword>
<dbReference type="EMBL" id="JBHSWD010000001">
    <property type="protein sequence ID" value="MFC6592119.1"/>
    <property type="molecule type" value="Genomic_DNA"/>
</dbReference>
<keyword evidence="5" id="KW-0812">Transmembrane</keyword>
<dbReference type="InterPro" id="IPR012902">
    <property type="entry name" value="N_methyl_site"/>
</dbReference>
<protein>
    <submittedName>
        <fullName evidence="6">PilW family protein</fullName>
    </submittedName>
</protein>
<accession>A0ABW1YCX9</accession>
<evidence type="ECO:0000256" key="3">
    <source>
        <dbReference type="ARBA" id="ARBA00022764"/>
    </source>
</evidence>
<gene>
    <name evidence="6" type="ORF">ACFP81_08960</name>
</gene>
<evidence type="ECO:0000256" key="4">
    <source>
        <dbReference type="ARBA" id="ARBA00023237"/>
    </source>
</evidence>
<organism evidence="6 7">
    <name type="scientific">Deinococcus lacus</name>
    <dbReference type="NCBI Taxonomy" id="392561"/>
    <lineage>
        <taxon>Bacteria</taxon>
        <taxon>Thermotogati</taxon>
        <taxon>Deinococcota</taxon>
        <taxon>Deinococci</taxon>
        <taxon>Deinococcales</taxon>
        <taxon>Deinococcaceae</taxon>
        <taxon>Deinococcus</taxon>
    </lineage>
</organism>
<keyword evidence="7" id="KW-1185">Reference proteome</keyword>
<dbReference type="InterPro" id="IPR045584">
    <property type="entry name" value="Pilin-like"/>
</dbReference>
<keyword evidence="3" id="KW-0574">Periplasm</keyword>
<keyword evidence="5" id="KW-1133">Transmembrane helix</keyword>
<feature type="transmembrane region" description="Helical" evidence="5">
    <location>
        <begin position="7"/>
        <end position="31"/>
    </location>
</feature>
<reference evidence="7" key="1">
    <citation type="journal article" date="2019" name="Int. J. Syst. Evol. Microbiol.">
        <title>The Global Catalogue of Microorganisms (GCM) 10K type strain sequencing project: providing services to taxonomists for standard genome sequencing and annotation.</title>
        <authorList>
            <consortium name="The Broad Institute Genomics Platform"/>
            <consortium name="The Broad Institute Genome Sequencing Center for Infectious Disease"/>
            <person name="Wu L."/>
            <person name="Ma J."/>
        </authorList>
    </citation>
    <scope>NUCLEOTIDE SEQUENCE [LARGE SCALE GENOMIC DNA]</scope>
    <source>
        <strain evidence="7">CGMCC 1.15772</strain>
    </source>
</reference>
<dbReference type="RefSeq" id="WP_380083134.1">
    <property type="nucleotide sequence ID" value="NZ_JBHSWD010000001.1"/>
</dbReference>
<proteinExistence type="predicted"/>
<evidence type="ECO:0000256" key="2">
    <source>
        <dbReference type="ARBA" id="ARBA00004418"/>
    </source>
</evidence>
<dbReference type="NCBIfam" id="TIGR02532">
    <property type="entry name" value="IV_pilin_GFxxxE"/>
    <property type="match status" value="1"/>
</dbReference>
<comment type="subcellular location">
    <subcellularLocation>
        <location evidence="1">Cell outer membrane</location>
        <topology evidence="1">Single-pass membrane protein</topology>
    </subcellularLocation>
    <subcellularLocation>
        <location evidence="2">Periplasm</location>
    </subcellularLocation>
</comment>
<evidence type="ECO:0000256" key="5">
    <source>
        <dbReference type="SAM" id="Phobius"/>
    </source>
</evidence>
<dbReference type="Pfam" id="PF07963">
    <property type="entry name" value="N_methyl"/>
    <property type="match status" value="1"/>
</dbReference>
<evidence type="ECO:0000256" key="1">
    <source>
        <dbReference type="ARBA" id="ARBA00004203"/>
    </source>
</evidence>
<name>A0ABW1YCX9_9DEIO</name>
<evidence type="ECO:0000313" key="7">
    <source>
        <dbReference type="Proteomes" id="UP001596297"/>
    </source>
</evidence>
<dbReference type="Proteomes" id="UP001596297">
    <property type="component" value="Unassembled WGS sequence"/>
</dbReference>